<dbReference type="SUPFAM" id="SSF52172">
    <property type="entry name" value="CheY-like"/>
    <property type="match status" value="1"/>
</dbReference>
<organism evidence="3">
    <name type="scientific">hydrothermal vent metagenome</name>
    <dbReference type="NCBI Taxonomy" id="652676"/>
    <lineage>
        <taxon>unclassified sequences</taxon>
        <taxon>metagenomes</taxon>
        <taxon>ecological metagenomes</taxon>
    </lineage>
</organism>
<evidence type="ECO:0000313" key="3">
    <source>
        <dbReference type="EMBL" id="SFV64493.1"/>
    </source>
</evidence>
<dbReference type="GO" id="GO:0016301">
    <property type="term" value="F:kinase activity"/>
    <property type="evidence" value="ECO:0007669"/>
    <property type="project" value="UniProtKB-KW"/>
</dbReference>
<dbReference type="PANTHER" id="PTHR43719">
    <property type="entry name" value="TWO-COMPONENT HISTIDINE KINASE"/>
    <property type="match status" value="1"/>
</dbReference>
<proteinExistence type="predicted"/>
<dbReference type="PANTHER" id="PTHR43719:SF28">
    <property type="entry name" value="PEROXIDE STRESS-ACTIVATED HISTIDINE KINASE MAK1-RELATED"/>
    <property type="match status" value="1"/>
</dbReference>
<dbReference type="PROSITE" id="PS50110">
    <property type="entry name" value="RESPONSE_REGULATORY"/>
    <property type="match status" value="1"/>
</dbReference>
<dbReference type="CDD" id="cd17546">
    <property type="entry name" value="REC_hyHK_CKI1_RcsC-like"/>
    <property type="match status" value="1"/>
</dbReference>
<name>A0A1W1CFN0_9ZZZZ</name>
<keyword evidence="1" id="KW-0597">Phosphoprotein</keyword>
<keyword evidence="3" id="KW-0808">Transferase</keyword>
<gene>
    <name evidence="3" type="ORF">MNB_SV-6-1552</name>
</gene>
<dbReference type="InterPro" id="IPR001789">
    <property type="entry name" value="Sig_transdc_resp-reg_receiver"/>
</dbReference>
<dbReference type="InterPro" id="IPR050956">
    <property type="entry name" value="2C_system_His_kinase"/>
</dbReference>
<dbReference type="SMART" id="SM00448">
    <property type="entry name" value="REC"/>
    <property type="match status" value="1"/>
</dbReference>
<evidence type="ECO:0000259" key="2">
    <source>
        <dbReference type="PROSITE" id="PS50110"/>
    </source>
</evidence>
<dbReference type="Gene3D" id="3.30.450.40">
    <property type="match status" value="1"/>
</dbReference>
<dbReference type="Pfam" id="PF00072">
    <property type="entry name" value="Response_reg"/>
    <property type="match status" value="1"/>
</dbReference>
<dbReference type="InterPro" id="IPR029016">
    <property type="entry name" value="GAF-like_dom_sf"/>
</dbReference>
<feature type="domain" description="Response regulatory" evidence="2">
    <location>
        <begin position="243"/>
        <end position="365"/>
    </location>
</feature>
<dbReference type="AlphaFoldDB" id="A0A1W1CFN0"/>
<dbReference type="Gene3D" id="3.40.50.2300">
    <property type="match status" value="1"/>
</dbReference>
<accession>A0A1W1CFN0</accession>
<dbReference type="EMBL" id="FPHC01000070">
    <property type="protein sequence ID" value="SFV64493.1"/>
    <property type="molecule type" value="Genomic_DNA"/>
</dbReference>
<dbReference type="InterPro" id="IPR011006">
    <property type="entry name" value="CheY-like_superfamily"/>
</dbReference>
<dbReference type="GO" id="GO:0000160">
    <property type="term" value="P:phosphorelay signal transduction system"/>
    <property type="evidence" value="ECO:0007669"/>
    <property type="project" value="InterPro"/>
</dbReference>
<keyword evidence="3" id="KW-0418">Kinase</keyword>
<protein>
    <submittedName>
        <fullName evidence="3">BarA sensory histidine kinase (= VarS = GacS)</fullName>
    </submittedName>
</protein>
<dbReference type="SUPFAM" id="SSF55781">
    <property type="entry name" value="GAF domain-like"/>
    <property type="match status" value="1"/>
</dbReference>
<evidence type="ECO:0000256" key="1">
    <source>
        <dbReference type="ARBA" id="ARBA00022553"/>
    </source>
</evidence>
<sequence>MIALNYDKNIVLERVRLAQAQGDISETIKILQDITTADIVDLLFFDPDRKYLYDKIKKNKISLHHLEGDTTSILGKAYKTKAPYHSLYTLYDENYNIAIDNPYKESISAQIIMPIVQDDEFLGVVRFSRHKYTFENIVFKKLLSLNSSLADIFIVNSDKYVDEIKTKSLFKVEDKKVYSVLDGIELKLTALYNNANDPEIRKLIGKAEESMESIRHYMKPDIDMLSSDKIDSDSADEKLTSIRVLIADDIEINVKILQAMIGAEDTFDITSAADGIEALEKIQESDKDGKYIHILFLDHHMPGKLGLEVAKIIRDSEKRLKKQKIIIVSITNDPEAIEANRDIYDYHIPKPFIKSDVIEVISKAKEDLS</sequence>
<reference evidence="3" key="1">
    <citation type="submission" date="2016-10" db="EMBL/GenBank/DDBJ databases">
        <authorList>
            <person name="de Groot N.N."/>
        </authorList>
    </citation>
    <scope>NUCLEOTIDE SEQUENCE</scope>
</reference>